<organism evidence="1 2">
    <name type="scientific">Bosea robiniae</name>
    <dbReference type="NCBI Taxonomy" id="1036780"/>
    <lineage>
        <taxon>Bacteria</taxon>
        <taxon>Pseudomonadati</taxon>
        <taxon>Pseudomonadota</taxon>
        <taxon>Alphaproteobacteria</taxon>
        <taxon>Hyphomicrobiales</taxon>
        <taxon>Boseaceae</taxon>
        <taxon>Bosea</taxon>
    </lineage>
</organism>
<sequence length="203" mass="20826">MIDQTLRQGRWLALPLLCLGLAGCGSSSSGQPGAMQTFGNIVMFQSATRPAPDPLPTDDNQDQQLVCPEVIVSEGGAAIRAQSGQDSSGLRYQVSITNVARECNATGNGTFRLKVGVEGRVLLGPAGSPGSYGATLTTTVMRGTTVLGKRSARVGGTVPSGQGGVDFTHVEEGIMVPAGQGDVDIFVSLGGGGPAAPSRKRRR</sequence>
<evidence type="ECO:0000313" key="2">
    <source>
        <dbReference type="Proteomes" id="UP000199468"/>
    </source>
</evidence>
<gene>
    <name evidence="1" type="ORF">SAMN05421844_101836</name>
</gene>
<protein>
    <recommendedName>
        <fullName evidence="3">Lipoprotein</fullName>
    </recommendedName>
</protein>
<dbReference type="Proteomes" id="UP000199468">
    <property type="component" value="Unassembled WGS sequence"/>
</dbReference>
<accession>A0ABY0NI94</accession>
<dbReference type="EMBL" id="FNBZ01000001">
    <property type="protein sequence ID" value="SDF53109.1"/>
    <property type="molecule type" value="Genomic_DNA"/>
</dbReference>
<dbReference type="PROSITE" id="PS51257">
    <property type="entry name" value="PROKAR_LIPOPROTEIN"/>
    <property type="match status" value="1"/>
</dbReference>
<name>A0ABY0NI94_9HYPH</name>
<keyword evidence="2" id="KW-1185">Reference proteome</keyword>
<proteinExistence type="predicted"/>
<comment type="caution">
    <text evidence="1">The sequence shown here is derived from an EMBL/GenBank/DDBJ whole genome shotgun (WGS) entry which is preliminary data.</text>
</comment>
<evidence type="ECO:0000313" key="1">
    <source>
        <dbReference type="EMBL" id="SDF53109.1"/>
    </source>
</evidence>
<reference evidence="1 2" key="1">
    <citation type="submission" date="2016-10" db="EMBL/GenBank/DDBJ databases">
        <authorList>
            <person name="Varghese N."/>
            <person name="Submissions S."/>
        </authorList>
    </citation>
    <scope>NUCLEOTIDE SEQUENCE [LARGE SCALE GENOMIC DNA]</scope>
    <source>
        <strain evidence="1 2">DSM 26672</strain>
    </source>
</reference>
<evidence type="ECO:0008006" key="3">
    <source>
        <dbReference type="Google" id="ProtNLM"/>
    </source>
</evidence>
<dbReference type="RefSeq" id="WP_091855891.1">
    <property type="nucleotide sequence ID" value="NZ_FNBZ01000001.1"/>
</dbReference>